<sequence>MAPGIHLYVEVDRMKKKILWVLACSLGLISQVLAQQYVYPAQGQSPTQQQSDESACHTWAVQQTGFDPAKPLPPQPAAKPPTTATGTAPGAGARGAMRGAVVGEVVGGDAGTGAAVGAVAARGQSRRQNTATQQQAQQQQQASSQQQQGAFAKARAACLEGRGYTVK</sequence>
<feature type="compositionally biased region" description="Low complexity" evidence="1">
    <location>
        <begin position="80"/>
        <end position="95"/>
    </location>
</feature>
<accession>A0A133XN64</accession>
<keyword evidence="3" id="KW-1185">Reference proteome</keyword>
<evidence type="ECO:0000256" key="1">
    <source>
        <dbReference type="SAM" id="MobiDB-lite"/>
    </source>
</evidence>
<feature type="compositionally biased region" description="Pro residues" evidence="1">
    <location>
        <begin position="70"/>
        <end position="79"/>
    </location>
</feature>
<feature type="compositionally biased region" description="Low complexity" evidence="1">
    <location>
        <begin position="118"/>
        <end position="148"/>
    </location>
</feature>
<evidence type="ECO:0000313" key="3">
    <source>
        <dbReference type="Proteomes" id="UP000070186"/>
    </source>
</evidence>
<name>A0A133XN64_9RHOO</name>
<organism evidence="2 3">
    <name type="scientific">Dechloromonas denitrificans</name>
    <dbReference type="NCBI Taxonomy" id="281362"/>
    <lineage>
        <taxon>Bacteria</taxon>
        <taxon>Pseudomonadati</taxon>
        <taxon>Pseudomonadota</taxon>
        <taxon>Betaproteobacteria</taxon>
        <taxon>Rhodocyclales</taxon>
        <taxon>Azonexaceae</taxon>
        <taxon>Dechloromonas</taxon>
    </lineage>
</organism>
<evidence type="ECO:0008006" key="4">
    <source>
        <dbReference type="Google" id="ProtNLM"/>
    </source>
</evidence>
<protein>
    <recommendedName>
        <fullName evidence="4">YMGG-like Gly-zipper domain-containing protein</fullName>
    </recommendedName>
</protein>
<gene>
    <name evidence="2" type="ORF">AT959_01395</name>
</gene>
<dbReference type="EMBL" id="LODL01000005">
    <property type="protein sequence ID" value="KXB32377.1"/>
    <property type="molecule type" value="Genomic_DNA"/>
</dbReference>
<dbReference type="Proteomes" id="UP000070186">
    <property type="component" value="Unassembled WGS sequence"/>
</dbReference>
<comment type="caution">
    <text evidence="2">The sequence shown here is derived from an EMBL/GenBank/DDBJ whole genome shotgun (WGS) entry which is preliminary data.</text>
</comment>
<dbReference type="STRING" id="281362.AT959_01395"/>
<feature type="region of interest" description="Disordered" evidence="1">
    <location>
        <begin position="118"/>
        <end position="154"/>
    </location>
</feature>
<reference evidence="2 3" key="1">
    <citation type="submission" date="2015-12" db="EMBL/GenBank/DDBJ databases">
        <title>Nitrous oxide reduction kinetics distinguish bacteria harboring typical versus atypical NosZ.</title>
        <authorList>
            <person name="Yoon S."/>
            <person name="Nissen S."/>
            <person name="Park D."/>
            <person name="Sanford R.A."/>
            <person name="Loeffler F.E."/>
        </authorList>
    </citation>
    <scope>NUCLEOTIDE SEQUENCE [LARGE SCALE GENOMIC DNA]</scope>
    <source>
        <strain evidence="2 3">ATCC BAA-841</strain>
    </source>
</reference>
<proteinExistence type="predicted"/>
<dbReference type="AlphaFoldDB" id="A0A133XN64"/>
<evidence type="ECO:0000313" key="2">
    <source>
        <dbReference type="EMBL" id="KXB32377.1"/>
    </source>
</evidence>
<feature type="region of interest" description="Disordered" evidence="1">
    <location>
        <begin position="61"/>
        <end position="95"/>
    </location>
</feature>